<evidence type="ECO:0000256" key="1">
    <source>
        <dbReference type="SAM" id="MobiDB-lite"/>
    </source>
</evidence>
<name>A0A7J7L7H0_9MAGN</name>
<organism evidence="2 3">
    <name type="scientific">Kingdonia uniflora</name>
    <dbReference type="NCBI Taxonomy" id="39325"/>
    <lineage>
        <taxon>Eukaryota</taxon>
        <taxon>Viridiplantae</taxon>
        <taxon>Streptophyta</taxon>
        <taxon>Embryophyta</taxon>
        <taxon>Tracheophyta</taxon>
        <taxon>Spermatophyta</taxon>
        <taxon>Magnoliopsida</taxon>
        <taxon>Ranunculales</taxon>
        <taxon>Circaeasteraceae</taxon>
        <taxon>Kingdonia</taxon>
    </lineage>
</organism>
<feature type="region of interest" description="Disordered" evidence="1">
    <location>
        <begin position="1"/>
        <end position="41"/>
    </location>
</feature>
<protein>
    <submittedName>
        <fullName evidence="2">Uncharacterized protein</fullName>
    </submittedName>
</protein>
<comment type="caution">
    <text evidence="2">The sequence shown here is derived from an EMBL/GenBank/DDBJ whole genome shotgun (WGS) entry which is preliminary data.</text>
</comment>
<keyword evidence="3" id="KW-1185">Reference proteome</keyword>
<accession>A0A7J7L7H0</accession>
<dbReference type="AlphaFoldDB" id="A0A7J7L7H0"/>
<gene>
    <name evidence="2" type="ORF">GIB67_022543</name>
</gene>
<sequence length="128" mass="14364">MQQELSPYKSSKSFMVMVPPLGSGDGGMDSRNRDEEGNTGWDKDRARIFSRIDVEFILIGNLSSSSSSEKSSKNLEKYSLFVMISFVNWNKVGKVPRIKNFGDPMIENDFEDIVGCQNVIRMNSNALA</sequence>
<dbReference type="EMBL" id="JACGCM010002569">
    <property type="protein sequence ID" value="KAF6138509.1"/>
    <property type="molecule type" value="Genomic_DNA"/>
</dbReference>
<dbReference type="Proteomes" id="UP000541444">
    <property type="component" value="Unassembled WGS sequence"/>
</dbReference>
<feature type="compositionally biased region" description="Basic and acidic residues" evidence="1">
    <location>
        <begin position="28"/>
        <end position="41"/>
    </location>
</feature>
<evidence type="ECO:0000313" key="3">
    <source>
        <dbReference type="Proteomes" id="UP000541444"/>
    </source>
</evidence>
<reference evidence="2 3" key="1">
    <citation type="journal article" date="2020" name="IScience">
        <title>Genome Sequencing of the Endangered Kingdonia uniflora (Circaeasteraceae, Ranunculales) Reveals Potential Mechanisms of Evolutionary Specialization.</title>
        <authorList>
            <person name="Sun Y."/>
            <person name="Deng T."/>
            <person name="Zhang A."/>
            <person name="Moore M.J."/>
            <person name="Landis J.B."/>
            <person name="Lin N."/>
            <person name="Zhang H."/>
            <person name="Zhang X."/>
            <person name="Huang J."/>
            <person name="Zhang X."/>
            <person name="Sun H."/>
            <person name="Wang H."/>
        </authorList>
    </citation>
    <scope>NUCLEOTIDE SEQUENCE [LARGE SCALE GENOMIC DNA]</scope>
    <source>
        <strain evidence="2">TB1705</strain>
        <tissue evidence="2">Leaf</tissue>
    </source>
</reference>
<feature type="compositionally biased region" description="Polar residues" evidence="1">
    <location>
        <begin position="1"/>
        <end position="13"/>
    </location>
</feature>
<proteinExistence type="predicted"/>
<evidence type="ECO:0000313" key="2">
    <source>
        <dbReference type="EMBL" id="KAF6138509.1"/>
    </source>
</evidence>